<keyword evidence="2" id="KW-0862">Zinc</keyword>
<dbReference type="GO" id="GO:0008270">
    <property type="term" value="F:zinc ion binding"/>
    <property type="evidence" value="ECO:0007669"/>
    <property type="project" value="UniProtKB-KW"/>
</dbReference>
<feature type="non-terminal residue" evidence="4">
    <location>
        <position position="90"/>
    </location>
</feature>
<reference evidence="4" key="1">
    <citation type="submission" date="2022-08" db="EMBL/GenBank/DDBJ databases">
        <authorList>
            <consortium name="DOE Joint Genome Institute"/>
            <person name="Min B."/>
            <person name="Riley R."/>
            <person name="Sierra-Patev S."/>
            <person name="Naranjo-Ortiz M."/>
            <person name="Looney B."/>
            <person name="Konkel Z."/>
            <person name="Slot J.C."/>
            <person name="Sakamoto Y."/>
            <person name="Steenwyk J.L."/>
            <person name="Rokas A."/>
            <person name="Carro J."/>
            <person name="Camarero S."/>
            <person name="Ferreira P."/>
            <person name="Molpeceres G."/>
            <person name="Ruiz-Duenas F.J."/>
            <person name="Serrano A."/>
            <person name="Henrissat B."/>
            <person name="Drula E."/>
            <person name="Hughes K.W."/>
            <person name="Mata J.L."/>
            <person name="Ishikawa N.K."/>
            <person name="Vargas-Isla R."/>
            <person name="Ushijima S."/>
            <person name="Smith C.A."/>
            <person name="Ahrendt S."/>
            <person name="Andreopoulos W."/>
            <person name="He G."/>
            <person name="Labutti K."/>
            <person name="Lipzen A."/>
            <person name="Ng V."/>
            <person name="Sandor L."/>
            <person name="Barry K."/>
            <person name="Martinez A.T."/>
            <person name="Xiao Y."/>
            <person name="Gibbons J.G."/>
            <person name="Terashima K."/>
            <person name="Hibbett D.S."/>
            <person name="Grigoriev I.V."/>
        </authorList>
    </citation>
    <scope>NUCLEOTIDE SEQUENCE</scope>
    <source>
        <strain evidence="4">TFB9207</strain>
    </source>
</reference>
<comment type="caution">
    <text evidence="4">The sequence shown here is derived from an EMBL/GenBank/DDBJ whole genome shotgun (WGS) entry which is preliminary data.</text>
</comment>
<keyword evidence="2" id="KW-0863">Zinc-finger</keyword>
<gene>
    <name evidence="4" type="ORF">F5878DRAFT_511027</name>
</gene>
<keyword evidence="2" id="KW-0479">Metal-binding</keyword>
<evidence type="ECO:0000256" key="2">
    <source>
        <dbReference type="PROSITE-ProRule" id="PRU00047"/>
    </source>
</evidence>
<feature type="domain" description="CCHC-type" evidence="3">
    <location>
        <begin position="1"/>
        <end position="15"/>
    </location>
</feature>
<dbReference type="EMBL" id="MU807025">
    <property type="protein sequence ID" value="KAJ3832248.1"/>
    <property type="molecule type" value="Genomic_DNA"/>
</dbReference>
<keyword evidence="5" id="KW-1185">Reference proteome</keyword>
<dbReference type="Proteomes" id="UP001163846">
    <property type="component" value="Unassembled WGS sequence"/>
</dbReference>
<dbReference type="Pfam" id="PF00098">
    <property type="entry name" value="zf-CCHC"/>
    <property type="match status" value="1"/>
</dbReference>
<evidence type="ECO:0000256" key="1">
    <source>
        <dbReference type="ARBA" id="ARBA00022664"/>
    </source>
</evidence>
<proteinExistence type="predicted"/>
<evidence type="ECO:0000313" key="5">
    <source>
        <dbReference type="Proteomes" id="UP001163846"/>
    </source>
</evidence>
<dbReference type="SUPFAM" id="SSF57756">
    <property type="entry name" value="Retrovirus zinc finger-like domains"/>
    <property type="match status" value="1"/>
</dbReference>
<evidence type="ECO:0000259" key="3">
    <source>
        <dbReference type="PROSITE" id="PS50158"/>
    </source>
</evidence>
<dbReference type="AlphaFoldDB" id="A0AA38NX43"/>
<dbReference type="InterPro" id="IPR001878">
    <property type="entry name" value="Znf_CCHC"/>
</dbReference>
<sequence>KCSNCKRLGHLAEDCFQKGGGKEGQYPAWWKGKKDTSGPSANATLTPEVGELTQHYGLAAQVLSSETGEIYADTGASDHFFRERGDFVSY</sequence>
<dbReference type="GO" id="GO:0003676">
    <property type="term" value="F:nucleic acid binding"/>
    <property type="evidence" value="ECO:0007669"/>
    <property type="project" value="InterPro"/>
</dbReference>
<protein>
    <recommendedName>
        <fullName evidence="3">CCHC-type domain-containing protein</fullName>
    </recommendedName>
</protein>
<dbReference type="GO" id="GO:0006397">
    <property type="term" value="P:mRNA processing"/>
    <property type="evidence" value="ECO:0007669"/>
    <property type="project" value="UniProtKB-KW"/>
</dbReference>
<name>A0AA38NX43_9AGAR</name>
<feature type="non-terminal residue" evidence="4">
    <location>
        <position position="1"/>
    </location>
</feature>
<accession>A0AA38NX43</accession>
<keyword evidence="1" id="KW-0507">mRNA processing</keyword>
<dbReference type="InterPro" id="IPR036875">
    <property type="entry name" value="Znf_CCHC_sf"/>
</dbReference>
<dbReference type="PROSITE" id="PS50158">
    <property type="entry name" value="ZF_CCHC"/>
    <property type="match status" value="1"/>
</dbReference>
<organism evidence="4 5">
    <name type="scientific">Lentinula raphanica</name>
    <dbReference type="NCBI Taxonomy" id="153919"/>
    <lineage>
        <taxon>Eukaryota</taxon>
        <taxon>Fungi</taxon>
        <taxon>Dikarya</taxon>
        <taxon>Basidiomycota</taxon>
        <taxon>Agaricomycotina</taxon>
        <taxon>Agaricomycetes</taxon>
        <taxon>Agaricomycetidae</taxon>
        <taxon>Agaricales</taxon>
        <taxon>Marasmiineae</taxon>
        <taxon>Omphalotaceae</taxon>
        <taxon>Lentinula</taxon>
    </lineage>
</organism>
<evidence type="ECO:0000313" key="4">
    <source>
        <dbReference type="EMBL" id="KAJ3832248.1"/>
    </source>
</evidence>